<dbReference type="Proteomes" id="UP000027073">
    <property type="component" value="Unassembled WGS sequence"/>
</dbReference>
<sequence length="323" mass="35562">MHQFFPNTTAQRRRVLPRDPIHEEPANYQHQLVTPPRKRTQEDQDKDDLKAYQKAMEDLVQSWMDRLQLISVIVRFVHNFGSWTTFFASMEAGLLQVTAPDPDNNSTRLEEASNAGLIGALVVHVNAAILSFLAAFFLIRYKVKQAGKQELKAQAAAMAGTAPSEVRKPSKNEFRALAADMNGHVVDVDQTAEQGELPPVRLGNGDPPATKTITFEDPIHGDTKSFPGLPSQSRHSTESSPEPPILSTNPELVQVGPFRRNAPIHILGRFHSLCIQLSFIGFALALMGIICFAWAKHPLSVSIFVTIALGASLLSGAAIFVWP</sequence>
<feature type="compositionally biased region" description="Polar residues" evidence="1">
    <location>
        <begin position="230"/>
        <end position="250"/>
    </location>
</feature>
<dbReference type="VEuPathDB" id="FungiDB:PLEOSDRAFT_1104908"/>
<dbReference type="OrthoDB" id="2653987at2759"/>
<evidence type="ECO:0008006" key="5">
    <source>
        <dbReference type="Google" id="ProtNLM"/>
    </source>
</evidence>
<dbReference type="HOGENOM" id="CLU_065000_1_0_1"/>
<keyword evidence="2" id="KW-1133">Transmembrane helix</keyword>
<protein>
    <recommendedName>
        <fullName evidence="5">Transmembrane protein</fullName>
    </recommendedName>
</protein>
<feature type="region of interest" description="Disordered" evidence="1">
    <location>
        <begin position="1"/>
        <end position="46"/>
    </location>
</feature>
<feature type="transmembrane region" description="Helical" evidence="2">
    <location>
        <begin position="301"/>
        <end position="322"/>
    </location>
</feature>
<reference evidence="4" key="1">
    <citation type="journal article" date="2014" name="Proc. Natl. Acad. Sci. U.S.A.">
        <title>Extensive sampling of basidiomycete genomes demonstrates inadequacy of the white-rot/brown-rot paradigm for wood decay fungi.</title>
        <authorList>
            <person name="Riley R."/>
            <person name="Salamov A.A."/>
            <person name="Brown D.W."/>
            <person name="Nagy L.G."/>
            <person name="Floudas D."/>
            <person name="Held B.W."/>
            <person name="Levasseur A."/>
            <person name="Lombard V."/>
            <person name="Morin E."/>
            <person name="Otillar R."/>
            <person name="Lindquist E.A."/>
            <person name="Sun H."/>
            <person name="LaButti K.M."/>
            <person name="Schmutz J."/>
            <person name="Jabbour D."/>
            <person name="Luo H."/>
            <person name="Baker S.E."/>
            <person name="Pisabarro A.G."/>
            <person name="Walton J.D."/>
            <person name="Blanchette R.A."/>
            <person name="Henrissat B."/>
            <person name="Martin F."/>
            <person name="Cullen D."/>
            <person name="Hibbett D.S."/>
            <person name="Grigoriev I.V."/>
        </authorList>
    </citation>
    <scope>NUCLEOTIDE SEQUENCE [LARGE SCALE GENOMIC DNA]</scope>
    <source>
        <strain evidence="4">PC15</strain>
    </source>
</reference>
<dbReference type="AlphaFoldDB" id="A0A067NJL1"/>
<dbReference type="InParanoid" id="A0A067NJL1"/>
<gene>
    <name evidence="3" type="ORF">PLEOSDRAFT_1104908</name>
</gene>
<dbReference type="EMBL" id="KL198008">
    <property type="protein sequence ID" value="KDQ28238.1"/>
    <property type="molecule type" value="Genomic_DNA"/>
</dbReference>
<evidence type="ECO:0000256" key="2">
    <source>
        <dbReference type="SAM" id="Phobius"/>
    </source>
</evidence>
<feature type="transmembrane region" description="Helical" evidence="2">
    <location>
        <begin position="115"/>
        <end position="139"/>
    </location>
</feature>
<accession>A0A067NJL1</accession>
<keyword evidence="2" id="KW-0472">Membrane</keyword>
<organism evidence="3 4">
    <name type="scientific">Pleurotus ostreatus (strain PC15)</name>
    <name type="common">Oyster mushroom</name>
    <dbReference type="NCBI Taxonomy" id="1137138"/>
    <lineage>
        <taxon>Eukaryota</taxon>
        <taxon>Fungi</taxon>
        <taxon>Dikarya</taxon>
        <taxon>Basidiomycota</taxon>
        <taxon>Agaricomycotina</taxon>
        <taxon>Agaricomycetes</taxon>
        <taxon>Agaricomycetidae</taxon>
        <taxon>Agaricales</taxon>
        <taxon>Pleurotineae</taxon>
        <taxon>Pleurotaceae</taxon>
        <taxon>Pleurotus</taxon>
    </lineage>
</organism>
<evidence type="ECO:0000313" key="4">
    <source>
        <dbReference type="Proteomes" id="UP000027073"/>
    </source>
</evidence>
<keyword evidence="2" id="KW-0812">Transmembrane</keyword>
<feature type="compositionally biased region" description="Polar residues" evidence="1">
    <location>
        <begin position="1"/>
        <end position="10"/>
    </location>
</feature>
<feature type="region of interest" description="Disordered" evidence="1">
    <location>
        <begin position="196"/>
        <end position="250"/>
    </location>
</feature>
<name>A0A067NJL1_PLEO1</name>
<feature type="compositionally biased region" description="Basic and acidic residues" evidence="1">
    <location>
        <begin position="16"/>
        <end position="25"/>
    </location>
</feature>
<evidence type="ECO:0000313" key="3">
    <source>
        <dbReference type="EMBL" id="KDQ28238.1"/>
    </source>
</evidence>
<evidence type="ECO:0000256" key="1">
    <source>
        <dbReference type="SAM" id="MobiDB-lite"/>
    </source>
</evidence>
<proteinExistence type="predicted"/>
<feature type="transmembrane region" description="Helical" evidence="2">
    <location>
        <begin position="273"/>
        <end position="295"/>
    </location>
</feature>